<dbReference type="GO" id="GO:0003723">
    <property type="term" value="F:RNA binding"/>
    <property type="evidence" value="ECO:0007669"/>
    <property type="project" value="TreeGrafter"/>
</dbReference>
<dbReference type="GO" id="GO:0006397">
    <property type="term" value="P:mRNA processing"/>
    <property type="evidence" value="ECO:0007669"/>
    <property type="project" value="InterPro"/>
</dbReference>
<dbReference type="PANTHER" id="PTHR13384:SF19">
    <property type="entry name" value="G PATCH DOMAIN-CONTAINING PROTEIN 1"/>
    <property type="match status" value="1"/>
</dbReference>
<feature type="region of interest" description="Disordered" evidence="1">
    <location>
        <begin position="566"/>
        <end position="622"/>
    </location>
</feature>
<protein>
    <submittedName>
        <fullName evidence="3">G patch domain-containing protein 1 like</fullName>
    </submittedName>
</protein>
<dbReference type="Proteomes" id="UP001151699">
    <property type="component" value="Chromosome A"/>
</dbReference>
<comment type="caution">
    <text evidence="3">The sequence shown here is derived from an EMBL/GenBank/DDBJ whole genome shotgun (WGS) entry which is preliminary data.</text>
</comment>
<dbReference type="InterPro" id="IPR011666">
    <property type="entry name" value="DUF1604"/>
</dbReference>
<feature type="compositionally biased region" description="Basic and acidic residues" evidence="1">
    <location>
        <begin position="121"/>
        <end position="135"/>
    </location>
</feature>
<dbReference type="PANTHER" id="PTHR13384">
    <property type="entry name" value="G PATCH DOMAIN-CONTAINING PROTEIN 1"/>
    <property type="match status" value="1"/>
</dbReference>
<feature type="compositionally biased region" description="Basic and acidic residues" evidence="1">
    <location>
        <begin position="713"/>
        <end position="733"/>
    </location>
</feature>
<feature type="compositionally biased region" description="Polar residues" evidence="1">
    <location>
        <begin position="567"/>
        <end position="576"/>
    </location>
</feature>
<dbReference type="AlphaFoldDB" id="A0A9Q0S651"/>
<gene>
    <name evidence="3" type="ORF">Bhyg_01812</name>
</gene>
<proteinExistence type="predicted"/>
<feature type="domain" description="G patch" evidence="2">
    <location>
        <begin position="34"/>
        <end position="116"/>
    </location>
</feature>
<feature type="compositionally biased region" description="Acidic residues" evidence="1">
    <location>
        <begin position="212"/>
        <end position="229"/>
    </location>
</feature>
<keyword evidence="4" id="KW-1185">Reference proteome</keyword>
<feature type="region of interest" description="Disordered" evidence="1">
    <location>
        <begin position="198"/>
        <end position="229"/>
    </location>
</feature>
<dbReference type="Pfam" id="PF07713">
    <property type="entry name" value="DUF1604"/>
    <property type="match status" value="1"/>
</dbReference>
<reference evidence="3" key="1">
    <citation type="submission" date="2022-07" db="EMBL/GenBank/DDBJ databases">
        <authorList>
            <person name="Trinca V."/>
            <person name="Uliana J.V.C."/>
            <person name="Torres T.T."/>
            <person name="Ward R.J."/>
            <person name="Monesi N."/>
        </authorList>
    </citation>
    <scope>NUCLEOTIDE SEQUENCE</scope>
    <source>
        <strain evidence="3">HSMRA1968</strain>
        <tissue evidence="3">Whole embryos</tissue>
    </source>
</reference>
<organism evidence="3 4">
    <name type="scientific">Pseudolycoriella hygida</name>
    <dbReference type="NCBI Taxonomy" id="35572"/>
    <lineage>
        <taxon>Eukaryota</taxon>
        <taxon>Metazoa</taxon>
        <taxon>Ecdysozoa</taxon>
        <taxon>Arthropoda</taxon>
        <taxon>Hexapoda</taxon>
        <taxon>Insecta</taxon>
        <taxon>Pterygota</taxon>
        <taxon>Neoptera</taxon>
        <taxon>Endopterygota</taxon>
        <taxon>Diptera</taxon>
        <taxon>Nematocera</taxon>
        <taxon>Sciaroidea</taxon>
        <taxon>Sciaridae</taxon>
        <taxon>Pseudolycoriella</taxon>
    </lineage>
</organism>
<feature type="region of interest" description="Disordered" evidence="1">
    <location>
        <begin position="713"/>
        <end position="745"/>
    </location>
</feature>
<dbReference type="OrthoDB" id="9451547at2759"/>
<evidence type="ECO:0000313" key="4">
    <source>
        <dbReference type="Proteomes" id="UP001151699"/>
    </source>
</evidence>
<evidence type="ECO:0000259" key="2">
    <source>
        <dbReference type="Pfam" id="PF07713"/>
    </source>
</evidence>
<evidence type="ECO:0000256" key="1">
    <source>
        <dbReference type="SAM" id="MobiDB-lite"/>
    </source>
</evidence>
<evidence type="ECO:0000313" key="3">
    <source>
        <dbReference type="EMBL" id="KAJ6646599.1"/>
    </source>
</evidence>
<dbReference type="EMBL" id="WJQU01000001">
    <property type="protein sequence ID" value="KAJ6646599.1"/>
    <property type="molecule type" value="Genomic_DNA"/>
</dbReference>
<feature type="compositionally biased region" description="Pro residues" evidence="1">
    <location>
        <begin position="583"/>
        <end position="601"/>
    </location>
</feature>
<feature type="region of interest" description="Disordered" evidence="1">
    <location>
        <begin position="112"/>
        <end position="136"/>
    </location>
</feature>
<sequence>MATMSDDDEDRTCIYGTALPELPADVIPTKKPITVADQIAVDANGKRRFHGAFTGGFSAGFWNTVGSLEGWQPKEFKSSRSEKAQRLTQAPTDFMDDEDMGEFGIAPQRIQTTEDFTASASDKDSRKRSAAREEDGPVLGTPVLQLFLKPAKDKASVSLLKKMGWREQQGIGSRLTRNEKKKAAERYLKERGGAKVYNCDMGPLQKPHTATDGEEEEEETESEDSDEEITFAPDDYEPFLHAFKTNRFGLGYEGLSKTSGTVTQKHINLFSTFEVLDRKNKKLSIKGQAFGVGAFEEDDDDIYAKDDMTNYDFKLGEKSKTTTKKQPQTQSANVIEGFAVSNSHQKRMNKKIYTVDVPSSFTPRNWAMRKTRFGPAIVQPSSPPTNEGHKRHILTAEERGQLLNEKPNTKEIVPRIDVAVPTVAPEVIVKIEPEVATLPERKALNFIKLPDSLNFDRFVSEKDLVVVKEEKVKVEPKKVEVKRTKSTWLPCSLLYEKMNIAEPSGGSRNKNNKGSGSFSLFQCLSETTKNRKKTYKERPDFTDVFTKAQEADIDILHTKANVISLAPNPTTSSTIIHGTPTQSTPPPPLPTQSTPPPPPLPTANLPKSKPVEIPTTKNKSHLELKSLSMEAKHPSEKKDLFKAIFDSDDDDDDAETPVESTLKTSNVTEIPLEPRPSVRGDFAPKPATILNVLRNSSPPRGIFSNMFKTTKENVEKLPERKSPEKDQLEEKANFTEPVSSPPSLLYGPALPVSVTIPTTSVPMTNSTSMDFQFGADEWIEKSQASDRPGS</sequence>
<accession>A0A9Q0S651</accession>
<name>A0A9Q0S651_9DIPT</name>
<dbReference type="GO" id="GO:0005634">
    <property type="term" value="C:nucleus"/>
    <property type="evidence" value="ECO:0007669"/>
    <property type="project" value="TreeGrafter"/>
</dbReference>